<name>A0A3D5Q8T7_FLESI</name>
<organism evidence="1 2">
    <name type="scientific">Flexistipes sinusarabici</name>
    <dbReference type="NCBI Taxonomy" id="2352"/>
    <lineage>
        <taxon>Bacteria</taxon>
        <taxon>Pseudomonadati</taxon>
        <taxon>Deferribacterota</taxon>
        <taxon>Deferribacteres</taxon>
        <taxon>Deferribacterales</taxon>
        <taxon>Flexistipitaceae</taxon>
        <taxon>Flexistipes</taxon>
    </lineage>
</organism>
<dbReference type="AlphaFoldDB" id="A0A3D5Q8T7"/>
<evidence type="ECO:0000313" key="1">
    <source>
        <dbReference type="EMBL" id="HCW92128.1"/>
    </source>
</evidence>
<accession>A0A3D5Q8T7</accession>
<sequence length="79" mass="8803">MHEGCSGSFENGKEVVNKIRMMGFNIQYVPMPFEYKCDCGEAFMYETFEMNCPACGMTYGVTPCHSFDPANVMAAGEGY</sequence>
<protein>
    <submittedName>
        <fullName evidence="1">Uncharacterized protein</fullName>
    </submittedName>
</protein>
<gene>
    <name evidence="1" type="ORF">DHM44_00425</name>
</gene>
<dbReference type="EMBL" id="DPPF01000009">
    <property type="protein sequence ID" value="HCW92128.1"/>
    <property type="molecule type" value="Genomic_DNA"/>
</dbReference>
<evidence type="ECO:0000313" key="2">
    <source>
        <dbReference type="Proteomes" id="UP000262325"/>
    </source>
</evidence>
<comment type="caution">
    <text evidence="1">The sequence shown here is derived from an EMBL/GenBank/DDBJ whole genome shotgun (WGS) entry which is preliminary data.</text>
</comment>
<dbReference type="Proteomes" id="UP000262325">
    <property type="component" value="Unassembled WGS sequence"/>
</dbReference>
<proteinExistence type="predicted"/>
<reference evidence="1 2" key="1">
    <citation type="journal article" date="2018" name="Nat. Biotechnol.">
        <title>A standardized bacterial taxonomy based on genome phylogeny substantially revises the tree of life.</title>
        <authorList>
            <person name="Parks D.H."/>
            <person name="Chuvochina M."/>
            <person name="Waite D.W."/>
            <person name="Rinke C."/>
            <person name="Skarshewski A."/>
            <person name="Chaumeil P.A."/>
            <person name="Hugenholtz P."/>
        </authorList>
    </citation>
    <scope>NUCLEOTIDE SEQUENCE [LARGE SCALE GENOMIC DNA]</scope>
    <source>
        <strain evidence="1">UBA8672</strain>
    </source>
</reference>